<dbReference type="AlphaFoldDB" id="A0A919R057"/>
<dbReference type="RefSeq" id="WP_203984194.1">
    <property type="nucleotide sequence ID" value="NZ_BOOU01000034.1"/>
</dbReference>
<feature type="region of interest" description="Disordered" evidence="2">
    <location>
        <begin position="417"/>
        <end position="440"/>
    </location>
</feature>
<dbReference type="InterPro" id="IPR036396">
    <property type="entry name" value="Cyt_P450_sf"/>
</dbReference>
<reference evidence="3" key="1">
    <citation type="submission" date="2021-01" db="EMBL/GenBank/DDBJ databases">
        <title>Whole genome shotgun sequence of Sphaerisporangium rufum NBRC 109079.</title>
        <authorList>
            <person name="Komaki H."/>
            <person name="Tamura T."/>
        </authorList>
    </citation>
    <scope>NUCLEOTIDE SEQUENCE</scope>
    <source>
        <strain evidence="3">NBRC 109079</strain>
    </source>
</reference>
<dbReference type="Proteomes" id="UP000655287">
    <property type="component" value="Unassembled WGS sequence"/>
</dbReference>
<evidence type="ECO:0000256" key="2">
    <source>
        <dbReference type="SAM" id="MobiDB-lite"/>
    </source>
</evidence>
<evidence type="ECO:0000256" key="1">
    <source>
        <dbReference type="ARBA" id="ARBA00010617"/>
    </source>
</evidence>
<feature type="compositionally biased region" description="Low complexity" evidence="2">
    <location>
        <begin position="417"/>
        <end position="429"/>
    </location>
</feature>
<dbReference type="PANTHER" id="PTHR46696:SF1">
    <property type="entry name" value="CYTOCHROME P450 YJIB-RELATED"/>
    <property type="match status" value="1"/>
</dbReference>
<keyword evidence="4" id="KW-1185">Reference proteome</keyword>
<evidence type="ECO:0000313" key="4">
    <source>
        <dbReference type="Proteomes" id="UP000655287"/>
    </source>
</evidence>
<gene>
    <name evidence="3" type="ORF">Sru01_23460</name>
</gene>
<dbReference type="EMBL" id="BOOU01000034">
    <property type="protein sequence ID" value="GII77364.1"/>
    <property type="molecule type" value="Genomic_DNA"/>
</dbReference>
<dbReference type="InterPro" id="IPR002397">
    <property type="entry name" value="Cyt_P450_B"/>
</dbReference>
<dbReference type="GO" id="GO:0016705">
    <property type="term" value="F:oxidoreductase activity, acting on paired donors, with incorporation or reduction of molecular oxygen"/>
    <property type="evidence" value="ECO:0007669"/>
    <property type="project" value="InterPro"/>
</dbReference>
<dbReference type="PRINTS" id="PR00359">
    <property type="entry name" value="BP450"/>
</dbReference>
<dbReference type="Gene3D" id="1.10.630.10">
    <property type="entry name" value="Cytochrome P450"/>
    <property type="match status" value="1"/>
</dbReference>
<organism evidence="3 4">
    <name type="scientific">Sphaerisporangium rufum</name>
    <dbReference type="NCBI Taxonomy" id="1381558"/>
    <lineage>
        <taxon>Bacteria</taxon>
        <taxon>Bacillati</taxon>
        <taxon>Actinomycetota</taxon>
        <taxon>Actinomycetes</taxon>
        <taxon>Streptosporangiales</taxon>
        <taxon>Streptosporangiaceae</taxon>
        <taxon>Sphaerisporangium</taxon>
    </lineage>
</organism>
<name>A0A919R057_9ACTN</name>
<dbReference type="GO" id="GO:0005506">
    <property type="term" value="F:iron ion binding"/>
    <property type="evidence" value="ECO:0007669"/>
    <property type="project" value="InterPro"/>
</dbReference>
<dbReference type="PROSITE" id="PS00086">
    <property type="entry name" value="CYTOCHROME_P450"/>
    <property type="match status" value="1"/>
</dbReference>
<dbReference type="PANTHER" id="PTHR46696">
    <property type="entry name" value="P450, PUTATIVE (EUROFUNG)-RELATED"/>
    <property type="match status" value="1"/>
</dbReference>
<comment type="similarity">
    <text evidence="1">Belongs to the cytochrome P450 family.</text>
</comment>
<dbReference type="GO" id="GO:0020037">
    <property type="term" value="F:heme binding"/>
    <property type="evidence" value="ECO:0007669"/>
    <property type="project" value="InterPro"/>
</dbReference>
<accession>A0A919R057</accession>
<evidence type="ECO:0000313" key="3">
    <source>
        <dbReference type="EMBL" id="GII77364.1"/>
    </source>
</evidence>
<sequence length="456" mass="49072">MTSDAWPRPADQTLASLAAEPLLTRDYDADPGAVHERLRAAYGPVAPVGLLGVPVWMVLGFDEVREVLRDDSGVWSKRLDSWRDLTEGRVPANWPLAPAFAVNSSAFQDGSALRQVRDAWTAALAPFQDRSHPLGRDLERAVHRYADDLITVLSEGGAGYADLCAQYARPLPLMVINRLLGFPTAQGDEVFMDIWRMLDAGPEAAQAAGRLMASMAGLAAAKRSRPGDDVPSYLLAARPEFGVDELARELIMLPVLAGDVTASLISNTIVEVLVDPAVRASRAEGVQEIVNRVALANPVMANLTFRFPRTDVKLGAFTIAAGDPVMVSIAGAHADPLFGAAIDPGLMRSTRGHLAWGVGPHRCLGRQLATTMTTIAVDRLFDRFAGLRLALPADQLPWRPSPFVRALRSLPVRFEPAARPAPRPAASGTPPEPAPAAPPARSALWRFLRALRGDRG</sequence>
<dbReference type="GO" id="GO:0004497">
    <property type="term" value="F:monooxygenase activity"/>
    <property type="evidence" value="ECO:0007669"/>
    <property type="project" value="InterPro"/>
</dbReference>
<protein>
    <submittedName>
        <fullName evidence="3">Cytochrome P450</fullName>
    </submittedName>
</protein>
<proteinExistence type="inferred from homology"/>
<dbReference type="SUPFAM" id="SSF48264">
    <property type="entry name" value="Cytochrome P450"/>
    <property type="match status" value="1"/>
</dbReference>
<dbReference type="InterPro" id="IPR017972">
    <property type="entry name" value="Cyt_P450_CS"/>
</dbReference>
<comment type="caution">
    <text evidence="3">The sequence shown here is derived from an EMBL/GenBank/DDBJ whole genome shotgun (WGS) entry which is preliminary data.</text>
</comment>